<accession>A0ACC3SZP6</accession>
<sequence length="161" mass="17957">MTLPPIALPYRLYFLYIEPLFALSGAYLPVFKPNEYLSITVPQDVLYPSLVSPSLADQTVTALLMTHISSLYVFFAFNEGVVLRCTSSLKVWRALLLGCLLSDIGHLYAASTVTQSAIFWNPLHWGNNEWANFGTLWLGAILRVAFLCRVGVGQPFPSEKL</sequence>
<keyword evidence="2" id="KW-1185">Reference proteome</keyword>
<dbReference type="EMBL" id="MU971374">
    <property type="protein sequence ID" value="KAK9237093.1"/>
    <property type="molecule type" value="Genomic_DNA"/>
</dbReference>
<name>A0ACC3SZP6_LIPKO</name>
<dbReference type="Proteomes" id="UP001433508">
    <property type="component" value="Unassembled WGS sequence"/>
</dbReference>
<proteinExistence type="predicted"/>
<evidence type="ECO:0000313" key="2">
    <source>
        <dbReference type="Proteomes" id="UP001433508"/>
    </source>
</evidence>
<protein>
    <submittedName>
        <fullName evidence="1">Uncharacterized protein</fullName>
    </submittedName>
</protein>
<reference evidence="2" key="1">
    <citation type="journal article" date="2024" name="Front. Bioeng. Biotechnol.">
        <title>Genome-scale model development and genomic sequencing of the oleaginous clade Lipomyces.</title>
        <authorList>
            <person name="Czajka J.J."/>
            <person name="Han Y."/>
            <person name="Kim J."/>
            <person name="Mondo S.J."/>
            <person name="Hofstad B.A."/>
            <person name="Robles A."/>
            <person name="Haridas S."/>
            <person name="Riley R."/>
            <person name="LaButti K."/>
            <person name="Pangilinan J."/>
            <person name="Andreopoulos W."/>
            <person name="Lipzen A."/>
            <person name="Yan J."/>
            <person name="Wang M."/>
            <person name="Ng V."/>
            <person name="Grigoriev I.V."/>
            <person name="Spatafora J.W."/>
            <person name="Magnuson J.K."/>
            <person name="Baker S.E."/>
            <person name="Pomraning K.R."/>
        </authorList>
    </citation>
    <scope>NUCLEOTIDE SEQUENCE [LARGE SCALE GENOMIC DNA]</scope>
    <source>
        <strain evidence="2">CBS 7786</strain>
    </source>
</reference>
<gene>
    <name evidence="1" type="ORF">V1525DRAFT_388839</name>
</gene>
<evidence type="ECO:0000313" key="1">
    <source>
        <dbReference type="EMBL" id="KAK9237093.1"/>
    </source>
</evidence>
<organism evidence="1 2">
    <name type="scientific">Lipomyces kononenkoae</name>
    <name type="common">Yeast</name>
    <dbReference type="NCBI Taxonomy" id="34357"/>
    <lineage>
        <taxon>Eukaryota</taxon>
        <taxon>Fungi</taxon>
        <taxon>Dikarya</taxon>
        <taxon>Ascomycota</taxon>
        <taxon>Saccharomycotina</taxon>
        <taxon>Lipomycetes</taxon>
        <taxon>Lipomycetales</taxon>
        <taxon>Lipomycetaceae</taxon>
        <taxon>Lipomyces</taxon>
    </lineage>
</organism>
<comment type="caution">
    <text evidence="1">The sequence shown here is derived from an EMBL/GenBank/DDBJ whole genome shotgun (WGS) entry which is preliminary data.</text>
</comment>